<dbReference type="EMBL" id="JACVVK020000034">
    <property type="protein sequence ID" value="KAK7500958.1"/>
    <property type="molecule type" value="Genomic_DNA"/>
</dbReference>
<name>A0ABD0LPN6_9CAEN</name>
<dbReference type="AlphaFoldDB" id="A0ABD0LPN6"/>
<evidence type="ECO:0000313" key="1">
    <source>
        <dbReference type="EMBL" id="KAK7500958.1"/>
    </source>
</evidence>
<accession>A0ABD0LPN6</accession>
<evidence type="ECO:0000313" key="2">
    <source>
        <dbReference type="Proteomes" id="UP001519460"/>
    </source>
</evidence>
<proteinExistence type="predicted"/>
<sequence length="54" mass="6244">MITDDSISCKAPRTRLFKSAFSENPPPANGPSWARRWMIPIKSEEKWVGDRIRL</sequence>
<feature type="non-terminal residue" evidence="1">
    <location>
        <position position="54"/>
    </location>
</feature>
<protein>
    <submittedName>
        <fullName evidence="1">Uncharacterized protein</fullName>
    </submittedName>
</protein>
<dbReference type="Proteomes" id="UP001519460">
    <property type="component" value="Unassembled WGS sequence"/>
</dbReference>
<organism evidence="1 2">
    <name type="scientific">Batillaria attramentaria</name>
    <dbReference type="NCBI Taxonomy" id="370345"/>
    <lineage>
        <taxon>Eukaryota</taxon>
        <taxon>Metazoa</taxon>
        <taxon>Spiralia</taxon>
        <taxon>Lophotrochozoa</taxon>
        <taxon>Mollusca</taxon>
        <taxon>Gastropoda</taxon>
        <taxon>Caenogastropoda</taxon>
        <taxon>Sorbeoconcha</taxon>
        <taxon>Cerithioidea</taxon>
        <taxon>Batillariidae</taxon>
        <taxon>Batillaria</taxon>
    </lineage>
</organism>
<comment type="caution">
    <text evidence="1">The sequence shown here is derived from an EMBL/GenBank/DDBJ whole genome shotgun (WGS) entry which is preliminary data.</text>
</comment>
<keyword evidence="2" id="KW-1185">Reference proteome</keyword>
<gene>
    <name evidence="1" type="ORF">BaRGS_00007838</name>
</gene>
<reference evidence="1 2" key="1">
    <citation type="journal article" date="2023" name="Sci. Data">
        <title>Genome assembly of the Korean intertidal mud-creeper Batillaria attramentaria.</title>
        <authorList>
            <person name="Patra A.K."/>
            <person name="Ho P.T."/>
            <person name="Jun S."/>
            <person name="Lee S.J."/>
            <person name="Kim Y."/>
            <person name="Won Y.J."/>
        </authorList>
    </citation>
    <scope>NUCLEOTIDE SEQUENCE [LARGE SCALE GENOMIC DNA]</scope>
    <source>
        <strain evidence="1">Wonlab-2016</strain>
    </source>
</reference>